<dbReference type="OrthoDB" id="5459009at2"/>
<organism evidence="1 2">
    <name type="scientific">Desulfovibrio piger</name>
    <dbReference type="NCBI Taxonomy" id="901"/>
    <lineage>
        <taxon>Bacteria</taxon>
        <taxon>Pseudomonadati</taxon>
        <taxon>Thermodesulfobacteriota</taxon>
        <taxon>Desulfovibrionia</taxon>
        <taxon>Desulfovibrionales</taxon>
        <taxon>Desulfovibrionaceae</taxon>
        <taxon>Desulfovibrio</taxon>
    </lineage>
</organism>
<proteinExistence type="predicted"/>
<evidence type="ECO:0000313" key="1">
    <source>
        <dbReference type="EMBL" id="SFV73475.1"/>
    </source>
</evidence>
<name>A0A1K1LFJ7_9BACT</name>
<dbReference type="RefSeq" id="WP_083575339.1">
    <property type="nucleotide sequence ID" value="NZ_CALJDE010000066.1"/>
</dbReference>
<dbReference type="EMBL" id="LT630450">
    <property type="protein sequence ID" value="SFV73475.1"/>
    <property type="molecule type" value="Genomic_DNA"/>
</dbReference>
<accession>A0A1K1LFJ7</accession>
<dbReference type="AlphaFoldDB" id="A0A1K1LFJ7"/>
<gene>
    <name evidence="1" type="ORF">DESPIGER_1639</name>
</gene>
<evidence type="ECO:0000313" key="2">
    <source>
        <dbReference type="Proteomes" id="UP000186323"/>
    </source>
</evidence>
<protein>
    <submittedName>
        <fullName evidence="1">Uncharacterized protein</fullName>
    </submittedName>
</protein>
<sequence length="131" mass="15070">MEMSPQLARLVAWLEKMHARVMQAEQAARDVVDDTPAYTARMQEKARLLASLEEEGETYLEGLPEPLQDQAGHRLHRFSASARNALRIGSIFYMSALLYPEDHKPGQPDDLQVFIRRLRDEGEHYTLHPQD</sequence>
<dbReference type="Proteomes" id="UP000186323">
    <property type="component" value="Chromosome I"/>
</dbReference>
<reference evidence="2" key="1">
    <citation type="submission" date="2016-10" db="EMBL/GenBank/DDBJ databases">
        <authorList>
            <person name="Wegmann U."/>
        </authorList>
    </citation>
    <scope>NUCLEOTIDE SEQUENCE [LARGE SCALE GENOMIC DNA]</scope>
</reference>
<keyword evidence="2" id="KW-1185">Reference proteome</keyword>
<dbReference type="KEGG" id="dpg:DESPIGER_1639"/>